<dbReference type="SUPFAM" id="SSF46689">
    <property type="entry name" value="Homeodomain-like"/>
    <property type="match status" value="1"/>
</dbReference>
<gene>
    <name evidence="5" type="ORF">SAMN05216214_103128</name>
</gene>
<evidence type="ECO:0000313" key="6">
    <source>
        <dbReference type="Proteomes" id="UP000185766"/>
    </source>
</evidence>
<dbReference type="PANTHER" id="PTHR47894">
    <property type="entry name" value="HTH-TYPE TRANSCRIPTIONAL REGULATOR GADX"/>
    <property type="match status" value="1"/>
</dbReference>
<dbReference type="GO" id="GO:0005829">
    <property type="term" value="C:cytosol"/>
    <property type="evidence" value="ECO:0007669"/>
    <property type="project" value="TreeGrafter"/>
</dbReference>
<dbReference type="RefSeq" id="WP_074865266.1">
    <property type="nucleotide sequence ID" value="NZ_FOAS01000003.1"/>
</dbReference>
<dbReference type="InterPro" id="IPR018060">
    <property type="entry name" value="HTH_AraC"/>
</dbReference>
<evidence type="ECO:0000256" key="1">
    <source>
        <dbReference type="ARBA" id="ARBA00023015"/>
    </source>
</evidence>
<evidence type="ECO:0000256" key="3">
    <source>
        <dbReference type="ARBA" id="ARBA00023163"/>
    </source>
</evidence>
<feature type="domain" description="HTH araC/xylS-type" evidence="4">
    <location>
        <begin position="224"/>
        <end position="322"/>
    </location>
</feature>
<organism evidence="5 6">
    <name type="scientific">Atopomonas hussainii</name>
    <dbReference type="NCBI Taxonomy" id="1429083"/>
    <lineage>
        <taxon>Bacteria</taxon>
        <taxon>Pseudomonadati</taxon>
        <taxon>Pseudomonadota</taxon>
        <taxon>Gammaproteobacteria</taxon>
        <taxon>Pseudomonadales</taxon>
        <taxon>Pseudomonadaceae</taxon>
        <taxon>Atopomonas</taxon>
    </lineage>
</organism>
<evidence type="ECO:0000259" key="4">
    <source>
        <dbReference type="PROSITE" id="PS01124"/>
    </source>
</evidence>
<proteinExistence type="predicted"/>
<dbReference type="EMBL" id="FOAS01000003">
    <property type="protein sequence ID" value="SEK55164.1"/>
    <property type="molecule type" value="Genomic_DNA"/>
</dbReference>
<evidence type="ECO:0000313" key="5">
    <source>
        <dbReference type="EMBL" id="SEK55164.1"/>
    </source>
</evidence>
<dbReference type="AlphaFoldDB" id="A0A1H7HYH0"/>
<keyword evidence="1" id="KW-0805">Transcription regulation</keyword>
<keyword evidence="6" id="KW-1185">Reference proteome</keyword>
<dbReference type="Pfam" id="PF12833">
    <property type="entry name" value="HTH_18"/>
    <property type="match status" value="1"/>
</dbReference>
<dbReference type="Gene3D" id="1.10.10.60">
    <property type="entry name" value="Homeodomain-like"/>
    <property type="match status" value="1"/>
</dbReference>
<dbReference type="GO" id="GO:0003700">
    <property type="term" value="F:DNA-binding transcription factor activity"/>
    <property type="evidence" value="ECO:0007669"/>
    <property type="project" value="InterPro"/>
</dbReference>
<dbReference type="GO" id="GO:0000976">
    <property type="term" value="F:transcription cis-regulatory region binding"/>
    <property type="evidence" value="ECO:0007669"/>
    <property type="project" value="TreeGrafter"/>
</dbReference>
<dbReference type="InterPro" id="IPR032687">
    <property type="entry name" value="AraC-type_N"/>
</dbReference>
<dbReference type="Proteomes" id="UP000185766">
    <property type="component" value="Unassembled WGS sequence"/>
</dbReference>
<name>A0A1H7HYH0_9GAMM</name>
<keyword evidence="2 5" id="KW-0238">DNA-binding</keyword>
<dbReference type="PRINTS" id="PR00032">
    <property type="entry name" value="HTHARAC"/>
</dbReference>
<accession>A0A1H7HYH0</accession>
<dbReference type="SMART" id="SM00342">
    <property type="entry name" value="HTH_ARAC"/>
    <property type="match status" value="1"/>
</dbReference>
<reference evidence="5 6" key="1">
    <citation type="submission" date="2016-10" db="EMBL/GenBank/DDBJ databases">
        <authorList>
            <person name="de Groot N.N."/>
        </authorList>
    </citation>
    <scope>NUCLEOTIDE SEQUENCE [LARGE SCALE GENOMIC DNA]</scope>
    <source>
        <strain evidence="5 6">JCM 19513</strain>
    </source>
</reference>
<sequence length="322" mass="35315">MTSTPSITPSITVQYAQGLCQAAERLGLSLPPAWPSKLPSRVPLAQQDALWQHLAAQSREPLLGLQLGHALHIGHLDLVGVLLMSCDSLGEALEALLEYYPIIGEGGEFSLQHEGERCVLSYQPRYNVLTEMRVEAVLASLINMTRWISGGRELDLHVQFAHPALAANNAYQQVLACPVRFSASSNALSLPRAVLSQALIQANPAMCSHLRQLADQQLDALGNSSLSAQVAQLLNEFPAWGKERVAERLAVSGRHLNRKLAEEGASFKLLREQVLSRLAEQGLRDGRSIQQLAEQLGFADESAFSKAFRRWCGVTPGQFRQR</sequence>
<dbReference type="InterPro" id="IPR020449">
    <property type="entry name" value="Tscrpt_reg_AraC-type_HTH"/>
</dbReference>
<protein>
    <submittedName>
        <fullName evidence="5">AraC-type DNA-binding protein</fullName>
    </submittedName>
</protein>
<dbReference type="STRING" id="1429083.GCA_001885685_01716"/>
<dbReference type="PANTHER" id="PTHR47894:SF1">
    <property type="entry name" value="HTH-TYPE TRANSCRIPTIONAL REGULATOR VQSM"/>
    <property type="match status" value="1"/>
</dbReference>
<dbReference type="InterPro" id="IPR009057">
    <property type="entry name" value="Homeodomain-like_sf"/>
</dbReference>
<dbReference type="Pfam" id="PF12625">
    <property type="entry name" value="Arabinose_bd"/>
    <property type="match status" value="1"/>
</dbReference>
<dbReference type="PROSITE" id="PS01124">
    <property type="entry name" value="HTH_ARAC_FAMILY_2"/>
    <property type="match status" value="1"/>
</dbReference>
<keyword evidence="3" id="KW-0804">Transcription</keyword>
<evidence type="ECO:0000256" key="2">
    <source>
        <dbReference type="ARBA" id="ARBA00023125"/>
    </source>
</evidence>